<dbReference type="InterPro" id="IPR018649">
    <property type="entry name" value="SHOCT"/>
</dbReference>
<feature type="domain" description="SHOCT" evidence="3">
    <location>
        <begin position="187"/>
        <end position="214"/>
    </location>
</feature>
<evidence type="ECO:0000259" key="3">
    <source>
        <dbReference type="Pfam" id="PF09851"/>
    </source>
</evidence>
<dbReference type="Pfam" id="PF03703">
    <property type="entry name" value="bPH_2"/>
    <property type="match status" value="1"/>
</dbReference>
<gene>
    <name evidence="4" type="ORF">IPN02_18050</name>
</gene>
<organism evidence="4 5">
    <name type="scientific">Candidatus Neomicrothrix subdominans</name>
    <dbReference type="NCBI Taxonomy" id="2954438"/>
    <lineage>
        <taxon>Bacteria</taxon>
        <taxon>Bacillati</taxon>
        <taxon>Actinomycetota</taxon>
        <taxon>Acidimicrobiia</taxon>
        <taxon>Acidimicrobiales</taxon>
        <taxon>Microthrixaceae</taxon>
        <taxon>Candidatus Neomicrothrix</taxon>
    </lineage>
</organism>
<protein>
    <submittedName>
        <fullName evidence="4">PH domain-containing protein</fullName>
    </submittedName>
</protein>
<reference evidence="4 5" key="1">
    <citation type="submission" date="2020-10" db="EMBL/GenBank/DDBJ databases">
        <title>Connecting structure to function with the recovery of over 1000 high-quality activated sludge metagenome-assembled genomes encoding full-length rRNA genes using long-read sequencing.</title>
        <authorList>
            <person name="Singleton C.M."/>
            <person name="Petriglieri F."/>
            <person name="Kristensen J.M."/>
            <person name="Kirkegaard R.H."/>
            <person name="Michaelsen T.Y."/>
            <person name="Andersen M.H."/>
            <person name="Karst S.M."/>
            <person name="Dueholm M.S."/>
            <person name="Nielsen P.H."/>
            <person name="Albertsen M."/>
        </authorList>
    </citation>
    <scope>NUCLEOTIDE SEQUENCE [LARGE SCALE GENOMIC DNA]</scope>
    <source>
        <strain evidence="4">Lyne_18-Q3-R50-59_MAXAC.006</strain>
    </source>
</reference>
<dbReference type="PANTHER" id="PTHR37938:SF1">
    <property type="entry name" value="BLL0215 PROTEIN"/>
    <property type="match status" value="1"/>
</dbReference>
<dbReference type="Pfam" id="PF09851">
    <property type="entry name" value="SHOCT"/>
    <property type="match status" value="1"/>
</dbReference>
<comment type="caution">
    <text evidence="4">The sequence shown here is derived from an EMBL/GenBank/DDBJ whole genome shotgun (WGS) entry which is preliminary data.</text>
</comment>
<dbReference type="InterPro" id="IPR005182">
    <property type="entry name" value="YdbS-like_PH"/>
</dbReference>
<keyword evidence="1" id="KW-0812">Transmembrane</keyword>
<feature type="domain" description="YdbS-like PH" evidence="2">
    <location>
        <begin position="71"/>
        <end position="143"/>
    </location>
</feature>
<name>A0A936NFZ4_9ACTN</name>
<dbReference type="Proteomes" id="UP000727993">
    <property type="component" value="Unassembled WGS sequence"/>
</dbReference>
<evidence type="ECO:0000313" key="5">
    <source>
        <dbReference type="Proteomes" id="UP000727993"/>
    </source>
</evidence>
<evidence type="ECO:0000256" key="1">
    <source>
        <dbReference type="SAM" id="Phobius"/>
    </source>
</evidence>
<evidence type="ECO:0000259" key="2">
    <source>
        <dbReference type="Pfam" id="PF03703"/>
    </source>
</evidence>
<evidence type="ECO:0000313" key="4">
    <source>
        <dbReference type="EMBL" id="MBK9298688.1"/>
    </source>
</evidence>
<feature type="transmembrane region" description="Helical" evidence="1">
    <location>
        <begin position="49"/>
        <end position="65"/>
    </location>
</feature>
<proteinExistence type="predicted"/>
<keyword evidence="1" id="KW-0472">Membrane</keyword>
<dbReference type="PANTHER" id="PTHR37938">
    <property type="entry name" value="BLL0215 PROTEIN"/>
    <property type="match status" value="1"/>
</dbReference>
<dbReference type="EMBL" id="JADJZA010000010">
    <property type="protein sequence ID" value="MBK9298688.1"/>
    <property type="molecule type" value="Genomic_DNA"/>
</dbReference>
<feature type="transmembrane region" description="Helical" evidence="1">
    <location>
        <begin position="24"/>
        <end position="43"/>
    </location>
</feature>
<keyword evidence="1" id="KW-1133">Transmembrane helix</keyword>
<sequence length="215" mass="24260">MAYPSKLLQPHEEIVLDLYPHWKYLFGPTVVLVGGIVIGFAALSWDRPIQVVLGLLVLVALGWFLRRFVLWRTTNFVLTTDRCIYRSGVLVASGVEIPLERINTVFFQQTLFERLLGAGDLAIESGGETGKEFFQDIRDPPAVQHEIYAQMEENENRKYDRIGREAAEGARAHGGTTVHTGPLSVAEQLEKLAELHERGRLTDEEFDDQKARLLA</sequence>
<dbReference type="AlphaFoldDB" id="A0A936NFZ4"/>
<accession>A0A936NFZ4</accession>